<evidence type="ECO:0000313" key="1">
    <source>
        <dbReference type="EMBL" id="KAG5562717.1"/>
    </source>
</evidence>
<protein>
    <submittedName>
        <fullName evidence="1">Uncharacterized protein</fullName>
    </submittedName>
</protein>
<sequence length="279" mass="31628">MGYTKLINNTNKVMAACEFRGMFTGEVNVMGTANAKGHINIDKTKYSRNELKVMIFCDGISLLKSSEQDLVLRGEEFFHFKTVTIDQVQVPGDSTGVVNYVVKFEPQGTPLKVLRHLDVDHDNGWSVQHSVNGIVKLTREEGMTTTLDPSKLFAPNIVHDPPETLLLNVFLKFWPRTFADLSCKDDLGTTIRNVNYLMRQANFHHANESNNVEVDKVVVQKVYDLHKWCAAMVKWYRPLFPNIQFPQVAEQMAEVDQGKLERFVAYIKPLLPKPPGSSS</sequence>
<keyword evidence="2" id="KW-1185">Reference proteome</keyword>
<gene>
    <name evidence="1" type="ORF">RHGRI_005446</name>
</gene>
<proteinExistence type="predicted"/>
<dbReference type="Proteomes" id="UP000823749">
    <property type="component" value="Chromosome 2"/>
</dbReference>
<accession>A0AAV6LCL9</accession>
<dbReference type="AlphaFoldDB" id="A0AAV6LCL9"/>
<evidence type="ECO:0000313" key="2">
    <source>
        <dbReference type="Proteomes" id="UP000823749"/>
    </source>
</evidence>
<organism evidence="1 2">
    <name type="scientific">Rhododendron griersonianum</name>
    <dbReference type="NCBI Taxonomy" id="479676"/>
    <lineage>
        <taxon>Eukaryota</taxon>
        <taxon>Viridiplantae</taxon>
        <taxon>Streptophyta</taxon>
        <taxon>Embryophyta</taxon>
        <taxon>Tracheophyta</taxon>
        <taxon>Spermatophyta</taxon>
        <taxon>Magnoliopsida</taxon>
        <taxon>eudicotyledons</taxon>
        <taxon>Gunneridae</taxon>
        <taxon>Pentapetalae</taxon>
        <taxon>asterids</taxon>
        <taxon>Ericales</taxon>
        <taxon>Ericaceae</taxon>
        <taxon>Ericoideae</taxon>
        <taxon>Rhodoreae</taxon>
        <taxon>Rhododendron</taxon>
    </lineage>
</organism>
<dbReference type="EMBL" id="JACTNZ010000002">
    <property type="protein sequence ID" value="KAG5562717.1"/>
    <property type="molecule type" value="Genomic_DNA"/>
</dbReference>
<comment type="caution">
    <text evidence="1">The sequence shown here is derived from an EMBL/GenBank/DDBJ whole genome shotgun (WGS) entry which is preliminary data.</text>
</comment>
<reference evidence="1" key="1">
    <citation type="submission" date="2020-08" db="EMBL/GenBank/DDBJ databases">
        <title>Plant Genome Project.</title>
        <authorList>
            <person name="Zhang R.-G."/>
        </authorList>
    </citation>
    <scope>NUCLEOTIDE SEQUENCE</scope>
    <source>
        <strain evidence="1">WSP0</strain>
        <tissue evidence="1">Leaf</tissue>
    </source>
</reference>
<name>A0AAV6LCL9_9ERIC</name>